<evidence type="ECO:0000256" key="4">
    <source>
        <dbReference type="ARBA" id="ARBA00022605"/>
    </source>
</evidence>
<dbReference type="GO" id="GO:0004455">
    <property type="term" value="F:ketol-acid reductoisomerase activity"/>
    <property type="evidence" value="ECO:0007669"/>
    <property type="project" value="UniProtKB-UniRule"/>
</dbReference>
<dbReference type="InterPro" id="IPR013116">
    <property type="entry name" value="KARI_N"/>
</dbReference>
<dbReference type="Proteomes" id="UP000187404">
    <property type="component" value="Unassembled WGS sequence"/>
</dbReference>
<keyword evidence="7 9" id="KW-0560">Oxidoreductase</keyword>
<dbReference type="FunFam" id="3.40.50.720:FF:000023">
    <property type="entry name" value="Ketol-acid reductoisomerase (NADP(+))"/>
    <property type="match status" value="1"/>
</dbReference>
<dbReference type="GO" id="GO:0005829">
    <property type="term" value="C:cytosol"/>
    <property type="evidence" value="ECO:0007669"/>
    <property type="project" value="TreeGrafter"/>
</dbReference>
<dbReference type="RefSeq" id="WP_075711658.1">
    <property type="nucleotide sequence ID" value="NZ_MJIE01000001.1"/>
</dbReference>
<name>A0A1Q9JEL9_9FIRM</name>
<evidence type="ECO:0000256" key="7">
    <source>
        <dbReference type="ARBA" id="ARBA00023002"/>
    </source>
</evidence>
<dbReference type="NCBIfam" id="TIGR00465">
    <property type="entry name" value="ilvC"/>
    <property type="match status" value="1"/>
</dbReference>
<feature type="domain" description="KARI C-terminal knotted" evidence="12">
    <location>
        <begin position="183"/>
        <end position="329"/>
    </location>
</feature>
<dbReference type="PIRSF" id="PIRSF000116">
    <property type="entry name" value="IlvC_gammaproteo"/>
    <property type="match status" value="1"/>
</dbReference>
<dbReference type="GO" id="GO:0016853">
    <property type="term" value="F:isomerase activity"/>
    <property type="evidence" value="ECO:0007669"/>
    <property type="project" value="UniProtKB-KW"/>
</dbReference>
<dbReference type="GO" id="GO:0050661">
    <property type="term" value="F:NADP binding"/>
    <property type="evidence" value="ECO:0007669"/>
    <property type="project" value="InterPro"/>
</dbReference>
<feature type="domain" description="KARI N-terminal Rossmann" evidence="11">
    <location>
        <begin position="1"/>
        <end position="182"/>
    </location>
</feature>
<keyword evidence="6 9" id="KW-0460">Magnesium</keyword>
<dbReference type="PROSITE" id="PS51851">
    <property type="entry name" value="KARI_C"/>
    <property type="match status" value="1"/>
</dbReference>
<comment type="pathway">
    <text evidence="1 9">Amino-acid biosynthesis; L-valine biosynthesis; L-valine from pyruvate: step 2/4.</text>
</comment>
<dbReference type="InterPro" id="IPR008927">
    <property type="entry name" value="6-PGluconate_DH-like_C_sf"/>
</dbReference>
<dbReference type="Gene3D" id="3.40.50.720">
    <property type="entry name" value="NAD(P)-binding Rossmann-like Domain"/>
    <property type="match status" value="1"/>
</dbReference>
<dbReference type="InterPro" id="IPR013023">
    <property type="entry name" value="KARI"/>
</dbReference>
<keyword evidence="13" id="KW-0413">Isomerase</keyword>
<dbReference type="STRING" id="1261640.BHK98_00145"/>
<accession>A0A1Q9JEL9</accession>
<dbReference type="GO" id="GO:0000287">
    <property type="term" value="F:magnesium ion binding"/>
    <property type="evidence" value="ECO:0007669"/>
    <property type="project" value="UniProtKB-UniRule"/>
</dbReference>
<comment type="pathway">
    <text evidence="2 9">Amino-acid biosynthesis; L-isoleucine biosynthesis; L-isoleucine from 2-oxobutanoate: step 2/4.</text>
</comment>
<dbReference type="AlphaFoldDB" id="A0A1Q9JEL9"/>
<comment type="catalytic activity">
    <reaction evidence="9">
        <text>(2R,3R)-2,3-dihydroxy-3-methylpentanoate + NADP(+) = (S)-2-ethyl-2-hydroxy-3-oxobutanoate + NADPH + H(+)</text>
        <dbReference type="Rhea" id="RHEA:13493"/>
        <dbReference type="ChEBI" id="CHEBI:15378"/>
        <dbReference type="ChEBI" id="CHEBI:49256"/>
        <dbReference type="ChEBI" id="CHEBI:49258"/>
        <dbReference type="ChEBI" id="CHEBI:57783"/>
        <dbReference type="ChEBI" id="CHEBI:58349"/>
        <dbReference type="EC" id="1.1.1.86"/>
    </reaction>
</comment>
<dbReference type="SUPFAM" id="SSF51735">
    <property type="entry name" value="NAD(P)-binding Rossmann-fold domains"/>
    <property type="match status" value="1"/>
</dbReference>
<reference evidence="13 14" key="1">
    <citation type="journal article" date="2016" name="Appl. Environ. Microbiol.">
        <title>Function and Phylogeny of Bacterial Butyryl Coenzyme A:Acetate Transferases and Their Diversity in the Proximal Colon of Swine.</title>
        <authorList>
            <person name="Trachsel J."/>
            <person name="Bayles D.O."/>
            <person name="Looft T."/>
            <person name="Levine U.Y."/>
            <person name="Allen H.K."/>
        </authorList>
    </citation>
    <scope>NUCLEOTIDE SEQUENCE [LARGE SCALE GENOMIC DNA]</scope>
    <source>
        <strain evidence="13 14">68-3-10</strain>
    </source>
</reference>
<dbReference type="PROSITE" id="PS51850">
    <property type="entry name" value="KARI_N"/>
    <property type="match status" value="1"/>
</dbReference>
<comment type="catalytic activity">
    <reaction evidence="9">
        <text>(2R)-2,3-dihydroxy-3-methylbutanoate + NADP(+) = (2S)-2-acetolactate + NADPH + H(+)</text>
        <dbReference type="Rhea" id="RHEA:22068"/>
        <dbReference type="ChEBI" id="CHEBI:15378"/>
        <dbReference type="ChEBI" id="CHEBI:49072"/>
        <dbReference type="ChEBI" id="CHEBI:57783"/>
        <dbReference type="ChEBI" id="CHEBI:58349"/>
        <dbReference type="ChEBI" id="CHEBI:58476"/>
        <dbReference type="EC" id="1.1.1.86"/>
    </reaction>
</comment>
<feature type="binding site" evidence="9 10">
    <location>
        <position position="231"/>
    </location>
    <ligand>
        <name>Mg(2+)</name>
        <dbReference type="ChEBI" id="CHEBI:18420"/>
        <label>2</label>
    </ligand>
</feature>
<keyword evidence="8 9" id="KW-0100">Branched-chain amino acid biosynthesis</keyword>
<dbReference type="UniPathway" id="UPA00049">
    <property type="reaction ID" value="UER00060"/>
</dbReference>
<keyword evidence="4 9" id="KW-0028">Amino-acid biosynthesis</keyword>
<feature type="binding site" evidence="9">
    <location>
        <position position="48"/>
    </location>
    <ligand>
        <name>NADP(+)</name>
        <dbReference type="ChEBI" id="CHEBI:58349"/>
    </ligand>
</feature>
<evidence type="ECO:0000256" key="9">
    <source>
        <dbReference type="HAMAP-Rule" id="MF_00435"/>
    </source>
</evidence>
<comment type="function">
    <text evidence="9">Involved in the biosynthesis of branched-chain amino acids (BCAA). Catalyzes an alkyl-migration followed by a ketol-acid reduction of (S)-2-acetolactate (S2AL) to yield (R)-2,3-dihydroxy-isovalerate. In the isomerase reaction, S2AL is rearranged via a Mg-dependent methyl migration to produce 3-hydroxy-3-methyl-2-ketobutyrate (HMKB). In the reductase reaction, this 2-ketoacid undergoes a metal-dependent reduction by NADPH to yield (R)-2,3-dihydroxy-isovalerate.</text>
</comment>
<organism evidence="13 14">
    <name type="scientific">Hornefia porci</name>
    <dbReference type="NCBI Taxonomy" id="2652292"/>
    <lineage>
        <taxon>Bacteria</taxon>
        <taxon>Bacillati</taxon>
        <taxon>Bacillota</taxon>
        <taxon>Clostridia</taxon>
        <taxon>Peptostreptococcales</taxon>
        <taxon>Anaerovoracaceae</taxon>
        <taxon>Hornefia</taxon>
    </lineage>
</organism>
<dbReference type="EC" id="1.1.1.86" evidence="9"/>
<evidence type="ECO:0000259" key="12">
    <source>
        <dbReference type="PROSITE" id="PS51851"/>
    </source>
</evidence>
<dbReference type="EMBL" id="MJIE01000001">
    <property type="protein sequence ID" value="OLR54638.1"/>
    <property type="molecule type" value="Genomic_DNA"/>
</dbReference>
<comment type="similarity">
    <text evidence="3 9 10">Belongs to the ketol-acid reductoisomerase family.</text>
</comment>
<dbReference type="PANTHER" id="PTHR21371">
    <property type="entry name" value="KETOL-ACID REDUCTOISOMERASE, MITOCHONDRIAL"/>
    <property type="match status" value="1"/>
</dbReference>
<dbReference type="NCBIfam" id="NF004017">
    <property type="entry name" value="PRK05479.1"/>
    <property type="match status" value="1"/>
</dbReference>
<feature type="binding site" evidence="9 10">
    <location>
        <position position="227"/>
    </location>
    <ligand>
        <name>Mg(2+)</name>
        <dbReference type="ChEBI" id="CHEBI:18420"/>
        <label>2</label>
    </ligand>
</feature>
<gene>
    <name evidence="9" type="primary">ilvC</name>
    <name evidence="13" type="ORF">BHK98_00145</name>
</gene>
<dbReference type="GO" id="GO:0009097">
    <property type="term" value="P:isoleucine biosynthetic process"/>
    <property type="evidence" value="ECO:0007669"/>
    <property type="project" value="UniProtKB-UniRule"/>
</dbReference>
<feature type="active site" evidence="9">
    <location>
        <position position="108"/>
    </location>
</feature>
<evidence type="ECO:0000313" key="13">
    <source>
        <dbReference type="EMBL" id="OLR54638.1"/>
    </source>
</evidence>
<feature type="binding site" evidence="9 10">
    <location>
        <position position="191"/>
    </location>
    <ligand>
        <name>Mg(2+)</name>
        <dbReference type="ChEBI" id="CHEBI:18420"/>
        <label>1</label>
    </ligand>
</feature>
<evidence type="ECO:0000256" key="5">
    <source>
        <dbReference type="ARBA" id="ARBA00022723"/>
    </source>
</evidence>
<protein>
    <recommendedName>
        <fullName evidence="9">Ketol-acid reductoisomerase (NADP(+))</fullName>
        <shortName evidence="9">KARI</shortName>
        <ecNumber evidence="9">1.1.1.86</ecNumber>
    </recommendedName>
    <alternativeName>
        <fullName evidence="9">Acetohydroxy-acid isomeroreductase</fullName>
        <shortName evidence="9">AHIR</shortName>
    </alternativeName>
    <alternativeName>
        <fullName evidence="9">Alpha-keto-beta-hydroxylacyl reductoisomerase</fullName>
    </alternativeName>
</protein>
<dbReference type="SUPFAM" id="SSF48179">
    <property type="entry name" value="6-phosphogluconate dehydrogenase C-terminal domain-like"/>
    <property type="match status" value="1"/>
</dbReference>
<comment type="caution">
    <text evidence="9">Lacks conserved residue(s) required for the propagation of feature annotation.</text>
</comment>
<feature type="binding site" evidence="9 10">
    <location>
        <position position="195"/>
    </location>
    <ligand>
        <name>Mg(2+)</name>
        <dbReference type="ChEBI" id="CHEBI:18420"/>
        <label>1</label>
    </ligand>
</feature>
<feature type="binding site" evidence="9 10">
    <location>
        <position position="191"/>
    </location>
    <ligand>
        <name>Mg(2+)</name>
        <dbReference type="ChEBI" id="CHEBI:18420"/>
        <label>2</label>
    </ligand>
</feature>
<evidence type="ECO:0000256" key="1">
    <source>
        <dbReference type="ARBA" id="ARBA00004864"/>
    </source>
</evidence>
<dbReference type="InterPro" id="IPR036291">
    <property type="entry name" value="NAD(P)-bd_dom_sf"/>
</dbReference>
<evidence type="ECO:0000256" key="10">
    <source>
        <dbReference type="PROSITE-ProRule" id="PRU01198"/>
    </source>
</evidence>
<feature type="binding site" evidence="9">
    <location>
        <begin position="25"/>
        <end position="28"/>
    </location>
    <ligand>
        <name>NADP(+)</name>
        <dbReference type="ChEBI" id="CHEBI:58349"/>
    </ligand>
</feature>
<evidence type="ECO:0000259" key="11">
    <source>
        <dbReference type="PROSITE" id="PS51850"/>
    </source>
</evidence>
<feature type="binding site" evidence="9">
    <location>
        <position position="134"/>
    </location>
    <ligand>
        <name>NADP(+)</name>
        <dbReference type="ChEBI" id="CHEBI:58349"/>
    </ligand>
</feature>
<proteinExistence type="inferred from homology"/>
<evidence type="ECO:0000256" key="2">
    <source>
        <dbReference type="ARBA" id="ARBA00004885"/>
    </source>
</evidence>
<evidence type="ECO:0000256" key="6">
    <source>
        <dbReference type="ARBA" id="ARBA00022842"/>
    </source>
</evidence>
<dbReference type="Pfam" id="PF07991">
    <property type="entry name" value="KARI_N"/>
    <property type="match status" value="1"/>
</dbReference>
<dbReference type="OrthoDB" id="9804088at2"/>
<keyword evidence="14" id="KW-1185">Reference proteome</keyword>
<keyword evidence="9" id="KW-0521">NADP</keyword>
<dbReference type="Gene3D" id="6.10.240.10">
    <property type="match status" value="1"/>
</dbReference>
<feature type="binding site" evidence="9 10">
    <location>
        <position position="252"/>
    </location>
    <ligand>
        <name>substrate</name>
    </ligand>
</feature>
<comment type="caution">
    <text evidence="13">The sequence shown here is derived from an EMBL/GenBank/DDBJ whole genome shotgun (WGS) entry which is preliminary data.</text>
</comment>
<dbReference type="HAMAP" id="MF_00435">
    <property type="entry name" value="IlvC"/>
    <property type="match status" value="1"/>
</dbReference>
<dbReference type="NCBIfam" id="NF009940">
    <property type="entry name" value="PRK13403.1"/>
    <property type="match status" value="1"/>
</dbReference>
<comment type="cofactor">
    <cofactor evidence="9">
        <name>Mg(2+)</name>
        <dbReference type="ChEBI" id="CHEBI:18420"/>
    </cofactor>
    <text evidence="9">Binds 2 magnesium ions per subunit.</text>
</comment>
<feature type="binding site" evidence="9">
    <location>
        <position position="51"/>
    </location>
    <ligand>
        <name>NADP(+)</name>
        <dbReference type="ChEBI" id="CHEBI:58349"/>
    </ligand>
</feature>
<sequence length="330" mass="36007">MITKYYDADCNFSVLEGKTIAIIGFGSQGHAHAMNLTESGAKVVVGLRPGSKHEKKAKDFGLEVMDIEDAAEAGDIVMILTPDEMQADIYAEKIAPHMHAGNALAFAHGFNIHFQQIVPPADVDVIMIAPKGPGHIVREQYTQGSGVPSLIAVYQDASGKAKDIALAYASGIGAGRSGIIETTFREETETDLFGEQAVLCGGVCELMKAGWETLVEAGYAPEMAYFECIHEMKMIIDLIYAKGFDMMRYSISNTAEYGDYITGPKIITKESREGMKQVLSDIQDGTFASNFIKEFKAGGKANFLAMRKIQAEHPVNEVGRDLRSMMSWLQ</sequence>
<dbReference type="PANTHER" id="PTHR21371:SF1">
    <property type="entry name" value="KETOL-ACID REDUCTOISOMERASE, MITOCHONDRIAL"/>
    <property type="match status" value="1"/>
</dbReference>
<dbReference type="GO" id="GO:0009099">
    <property type="term" value="P:L-valine biosynthetic process"/>
    <property type="evidence" value="ECO:0007669"/>
    <property type="project" value="UniProtKB-UniRule"/>
</dbReference>
<evidence type="ECO:0000256" key="3">
    <source>
        <dbReference type="ARBA" id="ARBA00010318"/>
    </source>
</evidence>
<keyword evidence="5 9" id="KW-0479">Metal-binding</keyword>
<evidence type="ECO:0000313" key="14">
    <source>
        <dbReference type="Proteomes" id="UP000187404"/>
    </source>
</evidence>
<dbReference type="Pfam" id="PF01450">
    <property type="entry name" value="KARI_C"/>
    <property type="match status" value="1"/>
</dbReference>
<evidence type="ECO:0000256" key="8">
    <source>
        <dbReference type="ARBA" id="ARBA00023304"/>
    </source>
</evidence>
<dbReference type="UniPathway" id="UPA00047">
    <property type="reaction ID" value="UER00056"/>
</dbReference>
<dbReference type="InterPro" id="IPR000506">
    <property type="entry name" value="KARI_C"/>
</dbReference>
<dbReference type="InterPro" id="IPR014359">
    <property type="entry name" value="KARI_prok"/>
</dbReference>